<dbReference type="InterPro" id="IPR002372">
    <property type="entry name" value="PQQ_rpt_dom"/>
</dbReference>
<dbReference type="Pfam" id="PF13360">
    <property type="entry name" value="PQQ_2"/>
    <property type="match status" value="1"/>
</dbReference>
<dbReference type="Proteomes" id="UP000625527">
    <property type="component" value="Unassembled WGS sequence"/>
</dbReference>
<reference evidence="4 5" key="1">
    <citation type="submission" date="2020-10" db="EMBL/GenBank/DDBJ databases">
        <title>Myceligenerans pegani sp. nov., an endophytic actinomycete isolated from Peganum harmala L. in Xinjiang, China.</title>
        <authorList>
            <person name="Xin L."/>
        </authorList>
    </citation>
    <scope>NUCLEOTIDE SEQUENCE [LARGE SCALE GENOMIC DNA]</scope>
    <source>
        <strain evidence="4 5">TRM65318</strain>
    </source>
</reference>
<comment type="caution">
    <text evidence="4">The sequence shown here is derived from an EMBL/GenBank/DDBJ whole genome shotgun (WGS) entry which is preliminary data.</text>
</comment>
<feature type="compositionally biased region" description="Low complexity" evidence="1">
    <location>
        <begin position="250"/>
        <end position="260"/>
    </location>
</feature>
<evidence type="ECO:0000256" key="1">
    <source>
        <dbReference type="SAM" id="MobiDB-lite"/>
    </source>
</evidence>
<sequence length="533" mass="53809">MPKQEDSPRDGDGVLLDSVPEHIKNPSEPDPGEPGGSAPEEAAGGPLSRARQRAGVGAARAGAAIRRGASRGAGALGSAGRAMRSAVPASRRGRAILLGGTAVVVAGAVVGGLALQAHLRDDRLRAAPGGVLTLAGAPSEAWQVDLGDAVQPRIVPLGHVAAITVDGQVLGLDPATGEELWTVEVLEPDAVADGAGLRCGPSRLTVGSVAVRTATPSDPLVCVTEGTAPEVVVIDAGGDAERRTLEPGDGDAPAGAGAAPVHAPLPDGGLAVLARDQTPLDVGDARVVEDDDGIAVLKGRVESAPGLTVRVEDAATGEVRWGPRTVAFDPDLEGTSCLVWGDDGPELDVLGELTWSADERRISAAACGISASLGTADGTPAPGADQRDGALVPWATDDPELDGAFVPEWEDTRDVLVRTADMTVTLTEKGQVTAYDTETGDRRWTSGVLGKDAAAVAGSAVFGAYTDGRSAMLVIDGPSTGGEGQLRLVGLDLDTGETVWDVAQDEPYAQIASVSGHLVQVNGTGVAGLATGE</sequence>
<dbReference type="PANTHER" id="PTHR34512:SF30">
    <property type="entry name" value="OUTER MEMBRANE PROTEIN ASSEMBLY FACTOR BAMB"/>
    <property type="match status" value="1"/>
</dbReference>
<organism evidence="4 5">
    <name type="scientific">Myceligenerans pegani</name>
    <dbReference type="NCBI Taxonomy" id="2776917"/>
    <lineage>
        <taxon>Bacteria</taxon>
        <taxon>Bacillati</taxon>
        <taxon>Actinomycetota</taxon>
        <taxon>Actinomycetes</taxon>
        <taxon>Micrococcales</taxon>
        <taxon>Promicromonosporaceae</taxon>
        <taxon>Myceligenerans</taxon>
    </lineage>
</organism>
<keyword evidence="2" id="KW-1133">Transmembrane helix</keyword>
<dbReference type="SUPFAM" id="SSF50998">
    <property type="entry name" value="Quinoprotein alcohol dehydrogenase-like"/>
    <property type="match status" value="1"/>
</dbReference>
<dbReference type="InterPro" id="IPR015943">
    <property type="entry name" value="WD40/YVTN_repeat-like_dom_sf"/>
</dbReference>
<feature type="compositionally biased region" description="Low complexity" evidence="1">
    <location>
        <begin position="36"/>
        <end position="63"/>
    </location>
</feature>
<evidence type="ECO:0000313" key="5">
    <source>
        <dbReference type="Proteomes" id="UP000625527"/>
    </source>
</evidence>
<feature type="compositionally biased region" description="Basic and acidic residues" evidence="1">
    <location>
        <begin position="1"/>
        <end position="12"/>
    </location>
</feature>
<feature type="transmembrane region" description="Helical" evidence="2">
    <location>
        <begin position="95"/>
        <end position="115"/>
    </location>
</feature>
<protein>
    <submittedName>
        <fullName evidence="4">PQQ-binding-like beta-propeller repeat protein</fullName>
    </submittedName>
</protein>
<dbReference type="SMART" id="SM00564">
    <property type="entry name" value="PQQ"/>
    <property type="match status" value="3"/>
</dbReference>
<feature type="region of interest" description="Disordered" evidence="1">
    <location>
        <begin position="1"/>
        <end position="63"/>
    </location>
</feature>
<feature type="region of interest" description="Disordered" evidence="1">
    <location>
        <begin position="241"/>
        <end position="263"/>
    </location>
</feature>
<evidence type="ECO:0000313" key="4">
    <source>
        <dbReference type="EMBL" id="MBE1877950.1"/>
    </source>
</evidence>
<evidence type="ECO:0000259" key="3">
    <source>
        <dbReference type="Pfam" id="PF13360"/>
    </source>
</evidence>
<accession>A0ABR9N2S2</accession>
<evidence type="ECO:0000256" key="2">
    <source>
        <dbReference type="SAM" id="Phobius"/>
    </source>
</evidence>
<dbReference type="InterPro" id="IPR018391">
    <property type="entry name" value="PQQ_b-propeller_rpt"/>
</dbReference>
<dbReference type="RefSeq" id="WP_192864496.1">
    <property type="nucleotide sequence ID" value="NZ_JADAQT010000106.1"/>
</dbReference>
<dbReference type="PANTHER" id="PTHR34512">
    <property type="entry name" value="CELL SURFACE PROTEIN"/>
    <property type="match status" value="1"/>
</dbReference>
<feature type="domain" description="Pyrrolo-quinoline quinone repeat" evidence="3">
    <location>
        <begin position="419"/>
        <end position="522"/>
    </location>
</feature>
<gene>
    <name evidence="4" type="ORF">IHE71_19860</name>
</gene>
<keyword evidence="5" id="KW-1185">Reference proteome</keyword>
<name>A0ABR9N2S2_9MICO</name>
<dbReference type="EMBL" id="JADAQT010000106">
    <property type="protein sequence ID" value="MBE1877950.1"/>
    <property type="molecule type" value="Genomic_DNA"/>
</dbReference>
<keyword evidence="2" id="KW-0472">Membrane</keyword>
<proteinExistence type="predicted"/>
<dbReference type="Gene3D" id="2.130.10.10">
    <property type="entry name" value="YVTN repeat-like/Quinoprotein amine dehydrogenase"/>
    <property type="match status" value="1"/>
</dbReference>
<keyword evidence="2" id="KW-0812">Transmembrane</keyword>
<dbReference type="InterPro" id="IPR011047">
    <property type="entry name" value="Quinoprotein_ADH-like_sf"/>
</dbReference>